<keyword evidence="9" id="KW-1185">Reference proteome</keyword>
<comment type="caution">
    <text evidence="8">The sequence shown here is derived from an EMBL/GenBank/DDBJ whole genome shotgun (WGS) entry which is preliminary data.</text>
</comment>
<dbReference type="PANTHER" id="PTHR33692:SF1">
    <property type="entry name" value="RIBOSOME MATURATION FACTOR RIMM"/>
    <property type="match status" value="1"/>
</dbReference>
<dbReference type="PANTHER" id="PTHR33692">
    <property type="entry name" value="RIBOSOME MATURATION FACTOR RIMM"/>
    <property type="match status" value="1"/>
</dbReference>
<dbReference type="GO" id="GO:0006364">
    <property type="term" value="P:rRNA processing"/>
    <property type="evidence" value="ECO:0007669"/>
    <property type="project" value="UniProtKB-UniRule"/>
</dbReference>
<dbReference type="RefSeq" id="WP_109647393.1">
    <property type="nucleotide sequence ID" value="NZ_QGGB01000008.1"/>
</dbReference>
<evidence type="ECO:0000256" key="2">
    <source>
        <dbReference type="ARBA" id="ARBA00022517"/>
    </source>
</evidence>
<reference evidence="8 9" key="1">
    <citation type="submission" date="2018-05" db="EMBL/GenBank/DDBJ databases">
        <title>Rhodohalobacter halophilus gen. nov., sp. nov., a moderately halophilic member of the family Balneolaceae.</title>
        <authorList>
            <person name="Liu Z.-W."/>
        </authorList>
    </citation>
    <scope>NUCLEOTIDE SEQUENCE [LARGE SCALE GENOMIC DNA]</scope>
    <source>
        <strain evidence="8 9">8A47</strain>
    </source>
</reference>
<dbReference type="EMBL" id="QGGB01000008">
    <property type="protein sequence ID" value="PWN05951.1"/>
    <property type="molecule type" value="Genomic_DNA"/>
</dbReference>
<comment type="similarity">
    <text evidence="5">Belongs to the RimM family.</text>
</comment>
<organism evidence="8 9">
    <name type="scientific">Rhodohalobacter mucosus</name>
    <dbReference type="NCBI Taxonomy" id="2079485"/>
    <lineage>
        <taxon>Bacteria</taxon>
        <taxon>Pseudomonadati</taxon>
        <taxon>Balneolota</taxon>
        <taxon>Balneolia</taxon>
        <taxon>Balneolales</taxon>
        <taxon>Balneolaceae</taxon>
        <taxon>Rhodohalobacter</taxon>
    </lineage>
</organism>
<comment type="subunit">
    <text evidence="5">Binds ribosomal protein uS19.</text>
</comment>
<evidence type="ECO:0000313" key="9">
    <source>
        <dbReference type="Proteomes" id="UP000245533"/>
    </source>
</evidence>
<gene>
    <name evidence="5 8" type="primary">rimM</name>
    <name evidence="8" type="ORF">DDZ15_12265</name>
</gene>
<proteinExistence type="inferred from homology"/>
<dbReference type="Pfam" id="PF01782">
    <property type="entry name" value="RimM"/>
    <property type="match status" value="1"/>
</dbReference>
<dbReference type="GO" id="GO:0005840">
    <property type="term" value="C:ribosome"/>
    <property type="evidence" value="ECO:0007669"/>
    <property type="project" value="InterPro"/>
</dbReference>
<dbReference type="InterPro" id="IPR002676">
    <property type="entry name" value="RimM_N"/>
</dbReference>
<name>A0A316TQI9_9BACT</name>
<dbReference type="Proteomes" id="UP000245533">
    <property type="component" value="Unassembled WGS sequence"/>
</dbReference>
<dbReference type="InterPro" id="IPR056792">
    <property type="entry name" value="PRC_RimM"/>
</dbReference>
<evidence type="ECO:0000313" key="8">
    <source>
        <dbReference type="EMBL" id="PWN05951.1"/>
    </source>
</evidence>
<dbReference type="InterPro" id="IPR011033">
    <property type="entry name" value="PRC_barrel-like_sf"/>
</dbReference>
<comment type="subcellular location">
    <subcellularLocation>
        <location evidence="5">Cytoplasm</location>
    </subcellularLocation>
</comment>
<dbReference type="InterPro" id="IPR009000">
    <property type="entry name" value="Transl_B-barrel_sf"/>
</dbReference>
<keyword evidence="1 5" id="KW-0963">Cytoplasm</keyword>
<dbReference type="InterPro" id="IPR036976">
    <property type="entry name" value="RimM_N_sf"/>
</dbReference>
<keyword evidence="2 5" id="KW-0690">Ribosome biogenesis</keyword>
<dbReference type="InterPro" id="IPR011961">
    <property type="entry name" value="RimM"/>
</dbReference>
<evidence type="ECO:0000259" key="6">
    <source>
        <dbReference type="Pfam" id="PF01782"/>
    </source>
</evidence>
<protein>
    <recommendedName>
        <fullName evidence="5">Ribosome maturation factor RimM</fullName>
    </recommendedName>
</protein>
<evidence type="ECO:0000256" key="5">
    <source>
        <dbReference type="HAMAP-Rule" id="MF_00014"/>
    </source>
</evidence>
<dbReference type="GO" id="GO:0005737">
    <property type="term" value="C:cytoplasm"/>
    <property type="evidence" value="ECO:0007669"/>
    <property type="project" value="UniProtKB-SubCell"/>
</dbReference>
<dbReference type="Gene3D" id="2.30.30.240">
    <property type="entry name" value="PRC-barrel domain"/>
    <property type="match status" value="1"/>
</dbReference>
<dbReference type="Gene3D" id="2.40.30.60">
    <property type="entry name" value="RimM"/>
    <property type="match status" value="1"/>
</dbReference>
<dbReference type="Pfam" id="PF24986">
    <property type="entry name" value="PRC_RimM"/>
    <property type="match status" value="1"/>
</dbReference>
<keyword evidence="3 5" id="KW-0698">rRNA processing</keyword>
<feature type="domain" description="Ribosome maturation factor RimM PRC barrel" evidence="7">
    <location>
        <begin position="113"/>
        <end position="172"/>
    </location>
</feature>
<sequence length="179" mass="20435">MKPSADNRFTEIGRLGKAHGLQGEIRFFPNKLFDPGLFDQVSIFYMKNRRSDMVPVRLINYRTENKQKQVLFFVKFDMITTRSDAEEAMDKALYADRSELESVVTEQEGTADADLTGYAVFCNGKRWGEVLDVLDNPAHPILEMRVESGALLVPYVDEYVESADHEEGAIYCKNLNQLI</sequence>
<comment type="domain">
    <text evidence="5">The PRC barrel domain binds ribosomal protein uS19.</text>
</comment>
<evidence type="ECO:0000256" key="4">
    <source>
        <dbReference type="ARBA" id="ARBA00023186"/>
    </source>
</evidence>
<dbReference type="AlphaFoldDB" id="A0A316TQI9"/>
<dbReference type="OrthoDB" id="9810331at2"/>
<evidence type="ECO:0000256" key="3">
    <source>
        <dbReference type="ARBA" id="ARBA00022552"/>
    </source>
</evidence>
<keyword evidence="4 5" id="KW-0143">Chaperone</keyword>
<dbReference type="SUPFAM" id="SSF50447">
    <property type="entry name" value="Translation proteins"/>
    <property type="match status" value="1"/>
</dbReference>
<dbReference type="HAMAP" id="MF_00014">
    <property type="entry name" value="Ribosome_mat_RimM"/>
    <property type="match status" value="1"/>
</dbReference>
<evidence type="ECO:0000259" key="7">
    <source>
        <dbReference type="Pfam" id="PF24986"/>
    </source>
</evidence>
<dbReference type="GO" id="GO:0043022">
    <property type="term" value="F:ribosome binding"/>
    <property type="evidence" value="ECO:0007669"/>
    <property type="project" value="InterPro"/>
</dbReference>
<dbReference type="SUPFAM" id="SSF50346">
    <property type="entry name" value="PRC-barrel domain"/>
    <property type="match status" value="1"/>
</dbReference>
<evidence type="ECO:0000256" key="1">
    <source>
        <dbReference type="ARBA" id="ARBA00022490"/>
    </source>
</evidence>
<accession>A0A316TQI9</accession>
<dbReference type="NCBIfam" id="TIGR02273">
    <property type="entry name" value="16S_RimM"/>
    <property type="match status" value="1"/>
</dbReference>
<dbReference type="GO" id="GO:0042274">
    <property type="term" value="P:ribosomal small subunit biogenesis"/>
    <property type="evidence" value="ECO:0007669"/>
    <property type="project" value="UniProtKB-UniRule"/>
</dbReference>
<feature type="domain" description="RimM N-terminal" evidence="6">
    <location>
        <begin position="12"/>
        <end position="98"/>
    </location>
</feature>
<comment type="function">
    <text evidence="5">An accessory protein needed during the final step in the assembly of 30S ribosomal subunit, possibly for assembly of the head region. Essential for efficient processing of 16S rRNA. May be needed both before and after RbfA during the maturation of 16S rRNA. It has affinity for free ribosomal 30S subunits but not for 70S ribosomes.</text>
</comment>